<reference evidence="4" key="1">
    <citation type="submission" date="2010-08" db="EMBL/GenBank/DDBJ databases">
        <authorList>
            <consortium name="Caenorhabditis japonica Sequencing Consortium"/>
            <person name="Wilson R.K."/>
        </authorList>
    </citation>
    <scope>NUCLEOTIDE SEQUENCE [LARGE SCALE GENOMIC DNA]</scope>
    <source>
        <strain evidence="4">DF5081</strain>
    </source>
</reference>
<dbReference type="Proteomes" id="UP000005237">
    <property type="component" value="Unassembled WGS sequence"/>
</dbReference>
<protein>
    <recommendedName>
        <fullName evidence="2">SPK domain-containing protein</fullName>
    </recommendedName>
</protein>
<evidence type="ECO:0000259" key="2">
    <source>
        <dbReference type="SMART" id="SM00583"/>
    </source>
</evidence>
<name>A0A8R1HS79_CAEJA</name>
<feature type="domain" description="SPK" evidence="2">
    <location>
        <begin position="43"/>
        <end position="159"/>
    </location>
</feature>
<dbReference type="InterPro" id="IPR053315">
    <property type="entry name" value="Peptidase_C14A"/>
</dbReference>
<feature type="compositionally biased region" description="Pro residues" evidence="1">
    <location>
        <begin position="25"/>
        <end position="36"/>
    </location>
</feature>
<dbReference type="AlphaFoldDB" id="A0A8R1HS79"/>
<accession>A0A8R1HS79</accession>
<feature type="domain" description="SPK" evidence="2">
    <location>
        <begin position="207"/>
        <end position="334"/>
    </location>
</feature>
<organism evidence="3 4">
    <name type="scientific">Caenorhabditis japonica</name>
    <dbReference type="NCBI Taxonomy" id="281687"/>
    <lineage>
        <taxon>Eukaryota</taxon>
        <taxon>Metazoa</taxon>
        <taxon>Ecdysozoa</taxon>
        <taxon>Nematoda</taxon>
        <taxon>Chromadorea</taxon>
        <taxon>Rhabditida</taxon>
        <taxon>Rhabditina</taxon>
        <taxon>Rhabditomorpha</taxon>
        <taxon>Rhabditoidea</taxon>
        <taxon>Rhabditidae</taxon>
        <taxon>Peloderinae</taxon>
        <taxon>Caenorhabditis</taxon>
    </lineage>
</organism>
<evidence type="ECO:0000313" key="3">
    <source>
        <dbReference type="EnsemblMetazoa" id="CJA09589.1"/>
    </source>
</evidence>
<evidence type="ECO:0000313" key="4">
    <source>
        <dbReference type="Proteomes" id="UP000005237"/>
    </source>
</evidence>
<feature type="region of interest" description="Disordered" evidence="1">
    <location>
        <begin position="1"/>
        <end position="36"/>
    </location>
</feature>
<feature type="region of interest" description="Disordered" evidence="1">
    <location>
        <begin position="402"/>
        <end position="435"/>
    </location>
</feature>
<feature type="compositionally biased region" description="Basic and acidic residues" evidence="1">
    <location>
        <begin position="317"/>
        <end position="359"/>
    </location>
</feature>
<keyword evidence="4" id="KW-1185">Reference proteome</keyword>
<dbReference type="EnsemblMetazoa" id="CJA09589.1">
    <property type="protein sequence ID" value="CJA09589.1"/>
    <property type="gene ID" value="WBGene00128795"/>
</dbReference>
<evidence type="ECO:0000256" key="1">
    <source>
        <dbReference type="SAM" id="MobiDB-lite"/>
    </source>
</evidence>
<feature type="region of interest" description="Disordered" evidence="1">
    <location>
        <begin position="313"/>
        <end position="372"/>
    </location>
</feature>
<dbReference type="InterPro" id="IPR006570">
    <property type="entry name" value="SPK_dom"/>
</dbReference>
<reference evidence="3" key="2">
    <citation type="submission" date="2022-06" db="UniProtKB">
        <authorList>
            <consortium name="EnsemblMetazoa"/>
        </authorList>
    </citation>
    <scope>IDENTIFICATION</scope>
    <source>
        <strain evidence="3">DF5081</strain>
    </source>
</reference>
<proteinExistence type="predicted"/>
<dbReference type="SMART" id="SM00583">
    <property type="entry name" value="SPK"/>
    <property type="match status" value="2"/>
</dbReference>
<sequence length="466" mass="52974">MENSNSPIAMPTINIKSECTTPGPSSTPPPDVTPPPAVIDEDEIGKIWTFLAENVMENDKKLVEKRCGLNESVWEVYIKRHESKKSAGELQELFHQHEKLLPLIGLEKAVKVKMYFFYKLPVESVFLDVLKLEADIEIDENGCIVKYKEKKEGGFALDAKGVPDEVPETSFQKSVNTTLGNSDAEHCKAMCSKLSSSARRLKFTEEEDLDMWNFLLKQISIPKTGNAEKNRIFSKGITIWEEYKKQTSTPRGVSALNTRFRRMMAPKLHEANLPKESKLKLYYELRIPVDCDYLERLREAAEVRVDNEGCITMYRKNSPEDGKKRRLGRGNEEEKEKDDGKESDASGRSEPIHKQRRTDNQIITRHHSEPITRSQFKPMKCVRITEDPKIVGLVERILSGNNSTEARSVSQSSTDSDESTIGKTAAFSETAESAKSRIDEQMMNSLVEYVSENREVFLKNQLTEKA</sequence>
<dbReference type="PANTHER" id="PTHR23362">
    <property type="entry name" value="L-PLASTIN-RELATED"/>
    <property type="match status" value="1"/>
</dbReference>
<dbReference type="Pfam" id="PF04435">
    <property type="entry name" value="SPK"/>
    <property type="match status" value="2"/>
</dbReference>